<dbReference type="OrthoDB" id="5984008at2759"/>
<organism evidence="3 4">
    <name type="scientific">Arctia plantaginis</name>
    <name type="common">Wood tiger moth</name>
    <name type="synonym">Phalaena plantaginis</name>
    <dbReference type="NCBI Taxonomy" id="874455"/>
    <lineage>
        <taxon>Eukaryota</taxon>
        <taxon>Metazoa</taxon>
        <taxon>Ecdysozoa</taxon>
        <taxon>Arthropoda</taxon>
        <taxon>Hexapoda</taxon>
        <taxon>Insecta</taxon>
        <taxon>Pterygota</taxon>
        <taxon>Neoptera</taxon>
        <taxon>Endopterygota</taxon>
        <taxon>Lepidoptera</taxon>
        <taxon>Glossata</taxon>
        <taxon>Ditrysia</taxon>
        <taxon>Noctuoidea</taxon>
        <taxon>Erebidae</taxon>
        <taxon>Arctiinae</taxon>
        <taxon>Arctia</taxon>
    </lineage>
</organism>
<feature type="region of interest" description="Disordered" evidence="1">
    <location>
        <begin position="70"/>
        <end position="94"/>
    </location>
</feature>
<gene>
    <name evidence="3" type="ORF">APLA_LOCUS2671</name>
</gene>
<proteinExistence type="predicted"/>
<keyword evidence="2" id="KW-0472">Membrane</keyword>
<comment type="caution">
    <text evidence="3">The sequence shown here is derived from an EMBL/GenBank/DDBJ whole genome shotgun (WGS) entry which is preliminary data.</text>
</comment>
<dbReference type="EMBL" id="CADEBD010000226">
    <property type="protein sequence ID" value="CAB3226385.1"/>
    <property type="molecule type" value="Genomic_DNA"/>
</dbReference>
<sequence length="94" mass="10893">MLCKPFVLLLTVFACSECALIYSSFWAPLFDRRILNYRVEVPFEPSAGTFARQRYAKEYGYRGEKFIADLGNGKGPRNSNNEQQEYGDVKLYYT</sequence>
<dbReference type="PROSITE" id="PS51257">
    <property type="entry name" value="PROKAR_LIPOPROTEIN"/>
    <property type="match status" value="1"/>
</dbReference>
<evidence type="ECO:0000313" key="3">
    <source>
        <dbReference type="EMBL" id="CAB3226385.1"/>
    </source>
</evidence>
<keyword evidence="2" id="KW-1133">Transmembrane helix</keyword>
<keyword evidence="2" id="KW-0812">Transmembrane</keyword>
<reference evidence="3 4" key="1">
    <citation type="submission" date="2020-04" db="EMBL/GenBank/DDBJ databases">
        <authorList>
            <person name="Wallbank WR R."/>
            <person name="Pardo Diaz C."/>
            <person name="Kozak K."/>
            <person name="Martin S."/>
            <person name="Jiggins C."/>
            <person name="Moest M."/>
            <person name="Warren A I."/>
            <person name="Byers J.R.P. K."/>
            <person name="Montejo-Kovacevich G."/>
            <person name="Yen C E."/>
        </authorList>
    </citation>
    <scope>NUCLEOTIDE SEQUENCE [LARGE SCALE GENOMIC DNA]</scope>
</reference>
<accession>A0A8S0Z3D2</accession>
<protein>
    <submittedName>
        <fullName evidence="3">Uncharacterized protein</fullName>
    </submittedName>
</protein>
<dbReference type="Proteomes" id="UP000494256">
    <property type="component" value="Unassembled WGS sequence"/>
</dbReference>
<evidence type="ECO:0000256" key="1">
    <source>
        <dbReference type="SAM" id="MobiDB-lite"/>
    </source>
</evidence>
<evidence type="ECO:0000256" key="2">
    <source>
        <dbReference type="SAM" id="Phobius"/>
    </source>
</evidence>
<evidence type="ECO:0000313" key="4">
    <source>
        <dbReference type="Proteomes" id="UP000494256"/>
    </source>
</evidence>
<dbReference type="AlphaFoldDB" id="A0A8S0Z3D2"/>
<feature type="transmembrane region" description="Helical" evidence="2">
    <location>
        <begin position="6"/>
        <end position="29"/>
    </location>
</feature>
<name>A0A8S0Z3D2_ARCPL</name>